<dbReference type="CDD" id="cd02440">
    <property type="entry name" value="AdoMet_MTases"/>
    <property type="match status" value="1"/>
</dbReference>
<dbReference type="InterPro" id="IPR010342">
    <property type="entry name" value="DUF938"/>
</dbReference>
<dbReference type="InterPro" id="IPR029063">
    <property type="entry name" value="SAM-dependent_MTases_sf"/>
</dbReference>
<dbReference type="Pfam" id="PF06080">
    <property type="entry name" value="DUF938"/>
    <property type="match status" value="1"/>
</dbReference>
<dbReference type="AlphaFoldDB" id="A0A432W403"/>
<proteinExistence type="predicted"/>
<dbReference type="PANTHER" id="PTHR20974">
    <property type="entry name" value="UPF0585 PROTEIN CG18661"/>
    <property type="match status" value="1"/>
</dbReference>
<gene>
    <name evidence="1" type="ORF">CWE09_13130</name>
</gene>
<dbReference type="OrthoDB" id="5563826at2"/>
<dbReference type="EMBL" id="PIPL01000003">
    <property type="protein sequence ID" value="RUO24080.1"/>
    <property type="molecule type" value="Genomic_DNA"/>
</dbReference>
<sequence length="202" mass="22766">MLLPFSQACENNKSPILDVLQPAFSDSSRVLEVGSGTGQHAVYFAQHMPHLTWQCSDQARYLEGLQQRIEQAALPNLPPPIELDITNNSYNQPPVDAIFSANTLHIMSWPTVQQFFQRLPDFCNLNSGNTKAALCIYGPFNYNGAFTSDSNQAFDRSLRARDPQMGIRDIEDIQPLAKAQGFHLHKDHSMPANNRLLHFLRD</sequence>
<protein>
    <submittedName>
        <fullName evidence="1">Methylase</fullName>
    </submittedName>
</protein>
<reference evidence="1 2" key="1">
    <citation type="journal article" date="2011" name="Front. Microbiol.">
        <title>Genomic signatures of strain selection and enhancement in Bacillus atrophaeus var. globigii, a historical biowarfare simulant.</title>
        <authorList>
            <person name="Gibbons H.S."/>
            <person name="Broomall S.M."/>
            <person name="McNew L.A."/>
            <person name="Daligault H."/>
            <person name="Chapman C."/>
            <person name="Bruce D."/>
            <person name="Karavis M."/>
            <person name="Krepps M."/>
            <person name="McGregor P.A."/>
            <person name="Hong C."/>
            <person name="Park K.H."/>
            <person name="Akmal A."/>
            <person name="Feldman A."/>
            <person name="Lin J.S."/>
            <person name="Chang W.E."/>
            <person name="Higgs B.W."/>
            <person name="Demirev P."/>
            <person name="Lindquist J."/>
            <person name="Liem A."/>
            <person name="Fochler E."/>
            <person name="Read T.D."/>
            <person name="Tapia R."/>
            <person name="Johnson S."/>
            <person name="Bishop-Lilly K.A."/>
            <person name="Detter C."/>
            <person name="Han C."/>
            <person name="Sozhamannan S."/>
            <person name="Rosenzweig C.N."/>
            <person name="Skowronski E.W."/>
        </authorList>
    </citation>
    <scope>NUCLEOTIDE SEQUENCE [LARGE SCALE GENOMIC DNA]</scope>
    <source>
        <strain evidence="1 2">MLST1</strain>
    </source>
</reference>
<dbReference type="PANTHER" id="PTHR20974:SF0">
    <property type="entry name" value="UPF0585 PROTEIN CG18661"/>
    <property type="match status" value="1"/>
</dbReference>
<keyword evidence="1" id="KW-0808">Transferase</keyword>
<name>A0A432W403_9GAMM</name>
<organism evidence="1 2">
    <name type="scientific">Aliidiomarina minuta</name>
    <dbReference type="NCBI Taxonomy" id="880057"/>
    <lineage>
        <taxon>Bacteria</taxon>
        <taxon>Pseudomonadati</taxon>
        <taxon>Pseudomonadota</taxon>
        <taxon>Gammaproteobacteria</taxon>
        <taxon>Alteromonadales</taxon>
        <taxon>Idiomarinaceae</taxon>
        <taxon>Aliidiomarina</taxon>
    </lineage>
</organism>
<dbReference type="Proteomes" id="UP000288293">
    <property type="component" value="Unassembled WGS sequence"/>
</dbReference>
<evidence type="ECO:0000313" key="2">
    <source>
        <dbReference type="Proteomes" id="UP000288293"/>
    </source>
</evidence>
<keyword evidence="2" id="KW-1185">Reference proteome</keyword>
<dbReference type="RefSeq" id="WP_126804500.1">
    <property type="nucleotide sequence ID" value="NZ_PIPL01000003.1"/>
</dbReference>
<dbReference type="SUPFAM" id="SSF53335">
    <property type="entry name" value="S-adenosyl-L-methionine-dependent methyltransferases"/>
    <property type="match status" value="1"/>
</dbReference>
<dbReference type="Gene3D" id="3.40.50.150">
    <property type="entry name" value="Vaccinia Virus protein VP39"/>
    <property type="match status" value="1"/>
</dbReference>
<keyword evidence="1" id="KW-0489">Methyltransferase</keyword>
<dbReference type="GO" id="GO:0032259">
    <property type="term" value="P:methylation"/>
    <property type="evidence" value="ECO:0007669"/>
    <property type="project" value="UniProtKB-KW"/>
</dbReference>
<evidence type="ECO:0000313" key="1">
    <source>
        <dbReference type="EMBL" id="RUO24080.1"/>
    </source>
</evidence>
<comment type="caution">
    <text evidence="1">The sequence shown here is derived from an EMBL/GenBank/DDBJ whole genome shotgun (WGS) entry which is preliminary data.</text>
</comment>
<dbReference type="GO" id="GO:0008168">
    <property type="term" value="F:methyltransferase activity"/>
    <property type="evidence" value="ECO:0007669"/>
    <property type="project" value="UniProtKB-KW"/>
</dbReference>
<accession>A0A432W403</accession>